<dbReference type="GO" id="GO:0051536">
    <property type="term" value="F:iron-sulfur cluster binding"/>
    <property type="evidence" value="ECO:0007669"/>
    <property type="project" value="UniProtKB-KW"/>
</dbReference>
<feature type="domain" description="Dihydroxy-acid/6-phosphogluconate dehydratase C-terminal" evidence="7">
    <location>
        <begin position="362"/>
        <end position="556"/>
    </location>
</feature>
<dbReference type="InterPro" id="IPR037237">
    <property type="entry name" value="IlvD/EDD_N"/>
</dbReference>
<dbReference type="NCBIfam" id="NF009560">
    <property type="entry name" value="PRK13017.1"/>
    <property type="match status" value="1"/>
</dbReference>
<protein>
    <submittedName>
        <fullName evidence="8">Dihydroxy-acid dehydratase</fullName>
        <ecNumber evidence="8">4.2.1.9</ecNumber>
    </submittedName>
</protein>
<evidence type="ECO:0000313" key="9">
    <source>
        <dbReference type="Proteomes" id="UP000553193"/>
    </source>
</evidence>
<dbReference type="Proteomes" id="UP000553193">
    <property type="component" value="Unassembled WGS sequence"/>
</dbReference>
<comment type="similarity">
    <text evidence="1">Belongs to the IlvD/Edd family.</text>
</comment>
<dbReference type="SUPFAM" id="SSF52016">
    <property type="entry name" value="LeuD/IlvD-like"/>
    <property type="match status" value="1"/>
</dbReference>
<keyword evidence="4" id="KW-0411">Iron-sulfur</keyword>
<evidence type="ECO:0000256" key="3">
    <source>
        <dbReference type="ARBA" id="ARBA00023004"/>
    </source>
</evidence>
<dbReference type="Pfam" id="PF24877">
    <property type="entry name" value="ILV_EDD_C"/>
    <property type="match status" value="1"/>
</dbReference>
<gene>
    <name evidence="8" type="ORF">GGQ83_002208</name>
</gene>
<dbReference type="PANTHER" id="PTHR43183">
    <property type="entry name" value="HYPOTHETICAL DIHYDROXYACID DEHYDRATASE (EUROFUNG)-RELATED"/>
    <property type="match status" value="1"/>
</dbReference>
<evidence type="ECO:0000256" key="1">
    <source>
        <dbReference type="ARBA" id="ARBA00006486"/>
    </source>
</evidence>
<name>A0A840AF89_9PROT</name>
<keyword evidence="5 8" id="KW-0456">Lyase</keyword>
<dbReference type="Gene3D" id="3.50.30.80">
    <property type="entry name" value="IlvD/EDD C-terminal domain-like"/>
    <property type="match status" value="1"/>
</dbReference>
<sequence length="574" mass="61589">MRKRPEDLRSHRWFGVETMRSANHRSRLLQLGFGPQEFRGRPVIGVINTWSDLMHCHGHFRERAQDVKRGVWAAGGFPVEIPAMALPEVFQKPSTMLYRNFLAMETEEIARSLPLDGLVLMGGCDKTGPALIMGAISMGLPAIYVPAGPMLSGNWRGRKLGSGSDVWKYYSELRAGTITQGDWNEMEAGLSRSAGTCMTAGTASTMALAAEALGLTLPGAASIPAVDSAHPRMAAAAGARIVEMVWEDLTITRLLDQRSLDNAVAATMAFGGSTNAIPHLIAIARRAGIAMDLERFDAISARVPLIANLRPNGDRYLMEDFFYAGGSRAFLNVLAPHLALDATTVNGTLGAQLQGAEVFDADVIRALDNPLHPNGGVVVLRGSLAPDGAVIKQSAASAEKLSHTGPAVVFEDYNDLDARLDDPALDVTPDSVLVLKNAGPVGGPGFPEWGMLPIPKKLLAQGVRDMVRVSDARMSGTSYGTCVLHVAPEAALGGPLALVRDGDMIRLDVSARKLDLLVEEAELAARRAAWTPRKPVQARGWTGLYQAHVNQADNGCDMDFLERGTEAVEEPEIH</sequence>
<dbReference type="EMBL" id="JACIDJ010000003">
    <property type="protein sequence ID" value="MBB3898765.1"/>
    <property type="molecule type" value="Genomic_DNA"/>
</dbReference>
<dbReference type="GO" id="GO:0004160">
    <property type="term" value="F:dihydroxy-acid dehydratase activity"/>
    <property type="evidence" value="ECO:0007669"/>
    <property type="project" value="UniProtKB-EC"/>
</dbReference>
<dbReference type="RefSeq" id="WP_184383884.1">
    <property type="nucleotide sequence ID" value="NZ_JACIDJ010000003.1"/>
</dbReference>
<dbReference type="InterPro" id="IPR052352">
    <property type="entry name" value="Sugar_Degrad_Dehydratases"/>
</dbReference>
<dbReference type="GO" id="GO:0046872">
    <property type="term" value="F:metal ion binding"/>
    <property type="evidence" value="ECO:0007669"/>
    <property type="project" value="UniProtKB-KW"/>
</dbReference>
<organism evidence="8 9">
    <name type="scientific">Roseococcus suduntuyensis</name>
    <dbReference type="NCBI Taxonomy" id="455361"/>
    <lineage>
        <taxon>Bacteria</taxon>
        <taxon>Pseudomonadati</taxon>
        <taxon>Pseudomonadota</taxon>
        <taxon>Alphaproteobacteria</taxon>
        <taxon>Acetobacterales</taxon>
        <taxon>Roseomonadaceae</taxon>
        <taxon>Roseococcus</taxon>
    </lineage>
</organism>
<dbReference type="InterPro" id="IPR042096">
    <property type="entry name" value="Dihydro-acid_dehy_C"/>
</dbReference>
<dbReference type="SUPFAM" id="SSF143975">
    <property type="entry name" value="IlvD/EDD N-terminal domain-like"/>
    <property type="match status" value="1"/>
</dbReference>
<dbReference type="NCBIfam" id="NF009559">
    <property type="entry name" value="PRK13016.1"/>
    <property type="match status" value="1"/>
</dbReference>
<dbReference type="Pfam" id="PF00920">
    <property type="entry name" value="ILVD_EDD_N"/>
    <property type="match status" value="1"/>
</dbReference>
<dbReference type="AlphaFoldDB" id="A0A840AF89"/>
<dbReference type="InterPro" id="IPR000581">
    <property type="entry name" value="ILV_EDD_N"/>
</dbReference>
<keyword evidence="2" id="KW-0479">Metal-binding</keyword>
<keyword evidence="3" id="KW-0408">Iron</keyword>
<evidence type="ECO:0000256" key="4">
    <source>
        <dbReference type="ARBA" id="ARBA00023014"/>
    </source>
</evidence>
<evidence type="ECO:0000256" key="5">
    <source>
        <dbReference type="ARBA" id="ARBA00023239"/>
    </source>
</evidence>
<dbReference type="PANTHER" id="PTHR43183:SF2">
    <property type="entry name" value="DIHYDROXY-ACID DEHYDRATASE"/>
    <property type="match status" value="1"/>
</dbReference>
<dbReference type="InterPro" id="IPR056740">
    <property type="entry name" value="ILV_EDD_C"/>
</dbReference>
<evidence type="ECO:0000259" key="7">
    <source>
        <dbReference type="Pfam" id="PF24877"/>
    </source>
</evidence>
<dbReference type="EC" id="4.2.1.9" evidence="8"/>
<dbReference type="InterPro" id="IPR020558">
    <property type="entry name" value="DiOHA_6PGluconate_deHydtase_CS"/>
</dbReference>
<proteinExistence type="inferred from homology"/>
<accession>A0A840AF89</accession>
<keyword evidence="9" id="KW-1185">Reference proteome</keyword>
<evidence type="ECO:0000259" key="6">
    <source>
        <dbReference type="Pfam" id="PF00920"/>
    </source>
</evidence>
<dbReference type="PROSITE" id="PS00886">
    <property type="entry name" value="ILVD_EDD_1"/>
    <property type="match status" value="1"/>
</dbReference>
<dbReference type="FunFam" id="3.50.30.80:FF:000001">
    <property type="entry name" value="Dihydroxy-acid dehydratase"/>
    <property type="match status" value="1"/>
</dbReference>
<evidence type="ECO:0000256" key="2">
    <source>
        <dbReference type="ARBA" id="ARBA00022723"/>
    </source>
</evidence>
<evidence type="ECO:0000313" key="8">
    <source>
        <dbReference type="EMBL" id="MBB3898765.1"/>
    </source>
</evidence>
<comment type="caution">
    <text evidence="8">The sequence shown here is derived from an EMBL/GenBank/DDBJ whole genome shotgun (WGS) entry which is preliminary data.</text>
</comment>
<feature type="domain" description="Dihydroxy-acid/6-phosphogluconate dehydratase N-terminal" evidence="6">
    <location>
        <begin position="41"/>
        <end position="348"/>
    </location>
</feature>
<dbReference type="NCBIfam" id="NF004784">
    <property type="entry name" value="PRK06131.1"/>
    <property type="match status" value="1"/>
</dbReference>
<reference evidence="8 9" key="1">
    <citation type="submission" date="2020-08" db="EMBL/GenBank/DDBJ databases">
        <title>Genomic Encyclopedia of Type Strains, Phase IV (KMG-IV): sequencing the most valuable type-strain genomes for metagenomic binning, comparative biology and taxonomic classification.</title>
        <authorList>
            <person name="Goeker M."/>
        </authorList>
    </citation>
    <scope>NUCLEOTIDE SEQUENCE [LARGE SCALE GENOMIC DNA]</scope>
    <source>
        <strain evidence="8 9">DSM 19979</strain>
    </source>
</reference>